<feature type="region of interest" description="Disordered" evidence="1">
    <location>
        <begin position="286"/>
        <end position="306"/>
    </location>
</feature>
<feature type="compositionally biased region" description="Pro residues" evidence="1">
    <location>
        <begin position="574"/>
        <end position="584"/>
    </location>
</feature>
<feature type="region of interest" description="Disordered" evidence="1">
    <location>
        <begin position="555"/>
        <end position="610"/>
    </location>
</feature>
<feature type="compositionally biased region" description="Pro residues" evidence="1">
    <location>
        <begin position="241"/>
        <end position="250"/>
    </location>
</feature>
<comment type="caution">
    <text evidence="2">The sequence shown here is derived from an EMBL/GenBank/DDBJ whole genome shotgun (WGS) entry which is preliminary data.</text>
</comment>
<reference evidence="2" key="1">
    <citation type="submission" date="2018-04" db="EMBL/GenBank/DDBJ databases">
        <title>Whole genome sequencing of Hypsizygus marmoreus.</title>
        <authorList>
            <person name="Choi I.-G."/>
            <person name="Min B."/>
            <person name="Kim J.-G."/>
            <person name="Kim S."/>
            <person name="Oh Y.-L."/>
            <person name="Kong W.-S."/>
            <person name="Park H."/>
            <person name="Jeong J."/>
            <person name="Song E.-S."/>
        </authorList>
    </citation>
    <scope>NUCLEOTIDE SEQUENCE [LARGE SCALE GENOMIC DNA]</scope>
    <source>
        <strain evidence="2">51987-8</strain>
    </source>
</reference>
<dbReference type="AlphaFoldDB" id="A0A369JYD5"/>
<protein>
    <submittedName>
        <fullName evidence="2">Uncharacterized protein</fullName>
    </submittedName>
</protein>
<feature type="compositionally biased region" description="Polar residues" evidence="1">
    <location>
        <begin position="673"/>
        <end position="683"/>
    </location>
</feature>
<organism evidence="2 3">
    <name type="scientific">Hypsizygus marmoreus</name>
    <name type="common">White beech mushroom</name>
    <name type="synonym">Agaricus marmoreus</name>
    <dbReference type="NCBI Taxonomy" id="39966"/>
    <lineage>
        <taxon>Eukaryota</taxon>
        <taxon>Fungi</taxon>
        <taxon>Dikarya</taxon>
        <taxon>Basidiomycota</taxon>
        <taxon>Agaricomycotina</taxon>
        <taxon>Agaricomycetes</taxon>
        <taxon>Agaricomycetidae</taxon>
        <taxon>Agaricales</taxon>
        <taxon>Tricholomatineae</taxon>
        <taxon>Lyophyllaceae</taxon>
        <taxon>Hypsizygus</taxon>
    </lineage>
</organism>
<keyword evidence="3" id="KW-1185">Reference proteome</keyword>
<evidence type="ECO:0000313" key="3">
    <source>
        <dbReference type="Proteomes" id="UP000076154"/>
    </source>
</evidence>
<dbReference type="STRING" id="39966.A0A369JYD5"/>
<feature type="compositionally biased region" description="Basic and acidic residues" evidence="1">
    <location>
        <begin position="116"/>
        <end position="144"/>
    </location>
</feature>
<dbReference type="Proteomes" id="UP000076154">
    <property type="component" value="Unassembled WGS sequence"/>
</dbReference>
<feature type="region of interest" description="Disordered" evidence="1">
    <location>
        <begin position="653"/>
        <end position="685"/>
    </location>
</feature>
<proteinExistence type="predicted"/>
<gene>
    <name evidence="2" type="ORF">Hypma_009465</name>
</gene>
<sequence length="708" mass="78013">MASLIGRADQHETTHDHDRMAPRSPNDIVASVDSILHRVNTLADRQRYHNSILDELLARPVELHTEIEPDSGRLHDIEERLRILTTEHGDHLRNMNANHKFPPDPGPTDDSTESGHNVRAEESGSHSSHGDHSTNRLPRTESPHRSPLQSYPFARQRPDSDPATLLPMDTPQVPVHPIAPSAASITIHPVEPPPSLIPFIYRPARRPRSASTILVDDLQPYPSTNPPVSIPHASHRHRRQPTPPRPPPPAVQTEPPMAAYVHSEPDSEVERALLAIRRERLRRIDRAFSANPAPPRTLVQPSQERHLDPLPQERFQAGEAPRAITAVPPPIGHPLPEAERRSPPRQRRPEISAPLRFQGLPPELIPQGQSQPVPAPRHSPPLRRREPAHPMETGSSWYRPSPAHPRHAHRQTGPQTIVQVPSEIFQPVLDILQDIRQAQLETIAQQRAVVRETQVLNGWLEEELRRSIFDLAMISETTSPDRNNGQSLMTRTSVEAAEGGMSATYNALPASCPAARYLAGVFPKIRTYHLNVCRNSSKIQFPPDGRGLQCSIITLTTLPPPDTPPSSTYFPSPTSTPSPTPTTPPNLNTPTSYASDPDTHSLVPPPTPIIRTTTFHELPLDPPTQSASSPALRDAPTIIPSVSWHKYETTYSYPVQPTDTDSDPDSAGPMDDPNQSARNTASRPATGGSILTVVAVVGLAMVASVGHF</sequence>
<dbReference type="InParanoid" id="A0A369JYD5"/>
<feature type="region of interest" description="Disordered" evidence="1">
    <location>
        <begin position="1"/>
        <end position="25"/>
    </location>
</feature>
<feature type="region of interest" description="Disordered" evidence="1">
    <location>
        <begin position="214"/>
        <end position="255"/>
    </location>
</feature>
<name>A0A369JYD5_HYPMA</name>
<feature type="compositionally biased region" description="Basic and acidic residues" evidence="1">
    <location>
        <begin position="8"/>
        <end position="21"/>
    </location>
</feature>
<dbReference type="EMBL" id="LUEZ02000046">
    <property type="protein sequence ID" value="RDB23736.1"/>
    <property type="molecule type" value="Genomic_DNA"/>
</dbReference>
<feature type="region of interest" description="Disordered" evidence="1">
    <location>
        <begin position="324"/>
        <end position="412"/>
    </location>
</feature>
<feature type="region of interest" description="Disordered" evidence="1">
    <location>
        <begin position="93"/>
        <end position="175"/>
    </location>
</feature>
<feature type="compositionally biased region" description="Basic and acidic residues" evidence="1">
    <location>
        <begin position="336"/>
        <end position="350"/>
    </location>
</feature>
<evidence type="ECO:0000313" key="2">
    <source>
        <dbReference type="EMBL" id="RDB23736.1"/>
    </source>
</evidence>
<accession>A0A369JYD5</accession>
<evidence type="ECO:0000256" key="1">
    <source>
        <dbReference type="SAM" id="MobiDB-lite"/>
    </source>
</evidence>